<dbReference type="OrthoDB" id="680848at2"/>
<name>A0A5B8ULQ6_9BACT</name>
<keyword evidence="2" id="KW-0472">Membrane</keyword>
<feature type="compositionally biased region" description="Low complexity" evidence="1">
    <location>
        <begin position="43"/>
        <end position="57"/>
    </location>
</feature>
<dbReference type="AlphaFoldDB" id="A0A5B8ULQ6"/>
<feature type="transmembrane region" description="Helical" evidence="2">
    <location>
        <begin position="6"/>
        <end position="27"/>
    </location>
</feature>
<sequence>MILSFLFFTFVAYLIFKLVFDFIIPVYKTTRQVKQKFRDMNEQMRGQQGQQASQNNQPKNNTDKKKSTLGEYIDFEEVKD</sequence>
<dbReference type="Proteomes" id="UP000321204">
    <property type="component" value="Chromosome"/>
</dbReference>
<dbReference type="EMBL" id="CP042433">
    <property type="protein sequence ID" value="QEC57631.1"/>
    <property type="molecule type" value="Genomic_DNA"/>
</dbReference>
<evidence type="ECO:0000313" key="3">
    <source>
        <dbReference type="EMBL" id="QEC57631.1"/>
    </source>
</evidence>
<reference evidence="3 4" key="1">
    <citation type="journal article" date="2015" name="Int. J. Syst. Evol. Microbiol.">
        <title>Flavisolibacter ginsenosidimutans sp. nov., with ginsenoside-converting activity isolated from soil used for cultivating ginseng.</title>
        <authorList>
            <person name="Zhao Y."/>
            <person name="Liu Q."/>
            <person name="Kang M.S."/>
            <person name="Jin F."/>
            <person name="Yu H."/>
            <person name="Im W.T."/>
        </authorList>
    </citation>
    <scope>NUCLEOTIDE SEQUENCE [LARGE SCALE GENOMIC DNA]</scope>
    <source>
        <strain evidence="3 4">Gsoil 636</strain>
    </source>
</reference>
<organism evidence="3 4">
    <name type="scientific">Flavisolibacter ginsenosidimutans</name>
    <dbReference type="NCBI Taxonomy" id="661481"/>
    <lineage>
        <taxon>Bacteria</taxon>
        <taxon>Pseudomonadati</taxon>
        <taxon>Bacteroidota</taxon>
        <taxon>Chitinophagia</taxon>
        <taxon>Chitinophagales</taxon>
        <taxon>Chitinophagaceae</taxon>
        <taxon>Flavisolibacter</taxon>
    </lineage>
</organism>
<evidence type="ECO:0000256" key="1">
    <source>
        <dbReference type="SAM" id="MobiDB-lite"/>
    </source>
</evidence>
<keyword evidence="2" id="KW-1133">Transmembrane helix</keyword>
<dbReference type="KEGG" id="fgg:FSB75_17555"/>
<dbReference type="RefSeq" id="WP_146790155.1">
    <property type="nucleotide sequence ID" value="NZ_BAABIO010000003.1"/>
</dbReference>
<protein>
    <recommendedName>
        <fullName evidence="5">DUF4834 family protein</fullName>
    </recommendedName>
</protein>
<keyword evidence="4" id="KW-1185">Reference proteome</keyword>
<gene>
    <name evidence="3" type="ORF">FSB75_17555</name>
</gene>
<accession>A0A5B8ULQ6</accession>
<evidence type="ECO:0000256" key="2">
    <source>
        <dbReference type="SAM" id="Phobius"/>
    </source>
</evidence>
<keyword evidence="2" id="KW-0812">Transmembrane</keyword>
<feature type="region of interest" description="Disordered" evidence="1">
    <location>
        <begin position="38"/>
        <end position="80"/>
    </location>
</feature>
<evidence type="ECO:0008006" key="5">
    <source>
        <dbReference type="Google" id="ProtNLM"/>
    </source>
</evidence>
<proteinExistence type="predicted"/>
<evidence type="ECO:0000313" key="4">
    <source>
        <dbReference type="Proteomes" id="UP000321204"/>
    </source>
</evidence>